<accession>E8RMM1</accession>
<organism evidence="1 2">
    <name type="scientific">Asticcacaulis excentricus (strain ATCC 15261 / DSM 4724 / KCTC 12464 / NCIMB 9791 / VKM B-1370 / CB 48)</name>
    <dbReference type="NCBI Taxonomy" id="573065"/>
    <lineage>
        <taxon>Bacteria</taxon>
        <taxon>Pseudomonadati</taxon>
        <taxon>Pseudomonadota</taxon>
        <taxon>Alphaproteobacteria</taxon>
        <taxon>Caulobacterales</taxon>
        <taxon>Caulobacteraceae</taxon>
        <taxon>Asticcacaulis</taxon>
    </lineage>
</organism>
<dbReference type="HOGENOM" id="CLU_908601_0_0_5"/>
<dbReference type="EMBL" id="CP002395">
    <property type="protein sequence ID" value="ADU13902.1"/>
    <property type="molecule type" value="Genomic_DNA"/>
</dbReference>
<keyword evidence="2" id="KW-1185">Reference proteome</keyword>
<proteinExistence type="predicted"/>
<sequence length="302" mass="33624">MARFIASRFPVKLTHAAAQLGEMLREAKLPVISAFGFHRFVWKLYAGPTDQKLYLRSDLPSSSDTSRLRQSLKKAGLIGTDPDYGKSVIRVMTVPDLPADEIVCLADPTCYVSHLSAMQRWGLTDRHPERLILSRPDRPTAIMALQAQMDIALKAGEEAPFPLRIVAHPAEVRQRPVMALETKTVGFSVQIRGSHVRVSTIGQTFLDMVQKPDLCGGMAHIIDIWEEHARSYLQEIVSAVDTAHIAIAKSRAGYILQERLGLTNPTIESWKALGQRGGSRKLDPDKDFAPEFSETWMLSLNV</sequence>
<dbReference type="OrthoDB" id="9125124at2"/>
<dbReference type="eggNOG" id="COG5340">
    <property type="taxonomic scope" value="Bacteria"/>
</dbReference>
<evidence type="ECO:0000313" key="2">
    <source>
        <dbReference type="Proteomes" id="UP000001492"/>
    </source>
</evidence>
<evidence type="ECO:0008006" key="3">
    <source>
        <dbReference type="Google" id="ProtNLM"/>
    </source>
</evidence>
<dbReference type="KEGG" id="aex:Astex_2246"/>
<dbReference type="AlphaFoldDB" id="E8RMM1"/>
<dbReference type="RefSeq" id="WP_013479730.1">
    <property type="nucleotide sequence ID" value="NC_014816.1"/>
</dbReference>
<dbReference type="STRING" id="573065.Astex_2246"/>
<evidence type="ECO:0000313" key="1">
    <source>
        <dbReference type="EMBL" id="ADU13902.1"/>
    </source>
</evidence>
<reference evidence="2" key="1">
    <citation type="submission" date="2010-12" db="EMBL/GenBank/DDBJ databases">
        <title>Complete sequence of chromosome 1 of Asticcacaulis excentricus CB 48.</title>
        <authorList>
            <consortium name="US DOE Joint Genome Institute"/>
            <person name="Lucas S."/>
            <person name="Copeland A."/>
            <person name="Lapidus A."/>
            <person name="Cheng J.-F."/>
            <person name="Bruce D."/>
            <person name="Goodwin L."/>
            <person name="Pitluck S."/>
            <person name="Teshima H."/>
            <person name="Davenport K."/>
            <person name="Detter J.C."/>
            <person name="Han C."/>
            <person name="Tapia R."/>
            <person name="Land M."/>
            <person name="Hauser L."/>
            <person name="Jeffries C."/>
            <person name="Kyrpides N."/>
            <person name="Ivanova N."/>
            <person name="Ovchinnikova G."/>
            <person name="Brun Y.V."/>
            <person name="Woyke T."/>
        </authorList>
    </citation>
    <scope>NUCLEOTIDE SEQUENCE [LARGE SCALE GENOMIC DNA]</scope>
    <source>
        <strain evidence="2">ATCC 15261 / DSM 4724 / KCTC 12464 / NCIMB 9791 / VKM B-1370 / CB 48</strain>
    </source>
</reference>
<dbReference type="Proteomes" id="UP000001492">
    <property type="component" value="Chromosome 1"/>
</dbReference>
<protein>
    <recommendedName>
        <fullName evidence="3">AbiEi antitoxin C-terminal domain-containing protein</fullName>
    </recommendedName>
</protein>
<gene>
    <name evidence="1" type="ordered locus">Astex_2246</name>
</gene>
<name>E8RMM1_ASTEC</name>